<dbReference type="PRINTS" id="PR00985">
    <property type="entry name" value="TRNASYNTHLEU"/>
</dbReference>
<dbReference type="RefSeq" id="WP_148972050.1">
    <property type="nucleotide sequence ID" value="NZ_CP043314.1"/>
</dbReference>
<reference evidence="14 15" key="1">
    <citation type="submission" date="2019-08" db="EMBL/GenBank/DDBJ databases">
        <title>Highly reduced genomes of protist endosymbionts show evolutionary convergence.</title>
        <authorList>
            <person name="George E."/>
            <person name="Husnik F."/>
            <person name="Tashyreva D."/>
            <person name="Prokopchuk G."/>
            <person name="Horak A."/>
            <person name="Kwong W.K."/>
            <person name="Lukes J."/>
            <person name="Keeling P.J."/>
        </authorList>
    </citation>
    <scope>NUCLEOTIDE SEQUENCE [LARGE SCALE GENOMIC DNA]</scope>
    <source>
        <strain evidence="14">1604HC</strain>
    </source>
</reference>
<evidence type="ECO:0000256" key="4">
    <source>
        <dbReference type="ARBA" id="ARBA00022741"/>
    </source>
</evidence>
<dbReference type="InterPro" id="IPR013155">
    <property type="entry name" value="M/V/L/I-tRNA-synth_anticd-bd"/>
</dbReference>
<proteinExistence type="inferred from homology"/>
<dbReference type="AlphaFoldDB" id="A0A5C0UGV1"/>
<sequence length="927" mass="107493">MYRNKLKEIENKSTDFWNKLQINKSEISNKEPYVILDFFPYPSGFGLHVGHTLGYISTDVKARFERMNDKNVLYAMGFDSFGLPAEQYAIQTNQHPEITTQQNISNMKKQLKALALSHDESRTFNTSDSDYYKWTQWMFLKMYDSFFDNIEGKAKPISDLVEMLDSGKFTVENGKLYKASNSVKSINKDKEEIISSMRLAFLEEVEVNWCPKLGTVLSNEEVKNGLSERGNYPVEKRPMKQWMIRITSYAERLNKQLDILDWPQNIVSMQKNWIGEQEGTEIVFSTKKGDIKIFTTKPQTLYGVTFLAISSKHPVLGGMKVDENKFTNIYAKHPITNEEIPIWTADYVYSDYGTGAVMAVPAHDQRDFEFAKENDIKIKSVLKPDYKWLEENYLGSVKQSEIMLEWENNPDKFSSAFEGRGNLIDIEQFDVNEFLSINKEKNKVLEHLLDKGFAKQVKMFKLRDWLFSRQRYWGEPFPIVYDSSGKVFPICEEELPVELPKQHDFSPREGNDPEAPLGRSADWKSVKGSIVNGKFTSKVGNEEFTREINTMPNWAGSCWYYLRYMDPTNKMEFISKEAMEYWSSSKVGAIDMYVGGAEHAVLHLLYARFWHMFLFDLGYVKNKEPFDKLLNPGMITADAYKNGNDVYIDINDVEIRNKKAYQISTGELLVIEPGKMGKRYKNGIDPQDMCDKYGIDVFRLHVMYMAPITQTRNWNSDNIIGMERFLSKVYSKISSIKLLDTDSDENLIHKTIKFVTKEMEEFRFNTAIATLIKFVNDSDSISLSTGLSFLKMLFPFAPHLSEYLYQLHRNNLSIFDEVPDQHKEGLDSDLIDEIKNKSICMSKWPEYDDSKTKNLYMEMPITINGRLRDKINVPVDLDESEIEKLVMDREKIKSFVAGKNIRKSIVIKKKDPKDPDRLISMICNLVI</sequence>
<feature type="compositionally biased region" description="Basic and acidic residues" evidence="10">
    <location>
        <begin position="501"/>
        <end position="511"/>
    </location>
</feature>
<dbReference type="EC" id="6.1.1.4" evidence="2"/>
<dbReference type="SUPFAM" id="SSF50677">
    <property type="entry name" value="ValRS/IleRS/LeuRS editing domain"/>
    <property type="match status" value="1"/>
</dbReference>
<evidence type="ECO:0000256" key="7">
    <source>
        <dbReference type="ARBA" id="ARBA00023146"/>
    </source>
</evidence>
<dbReference type="GO" id="GO:0002161">
    <property type="term" value="F:aminoacyl-tRNA deacylase activity"/>
    <property type="evidence" value="ECO:0007669"/>
    <property type="project" value="InterPro"/>
</dbReference>
<dbReference type="GO" id="GO:0006429">
    <property type="term" value="P:leucyl-tRNA aminoacylation"/>
    <property type="evidence" value="ECO:0007669"/>
    <property type="project" value="InterPro"/>
</dbReference>
<evidence type="ECO:0000256" key="2">
    <source>
        <dbReference type="ARBA" id="ARBA00013164"/>
    </source>
</evidence>
<evidence type="ECO:0000256" key="9">
    <source>
        <dbReference type="RuleBase" id="RU363039"/>
    </source>
</evidence>
<dbReference type="Pfam" id="PF08264">
    <property type="entry name" value="Anticodon_1"/>
    <property type="match status" value="1"/>
</dbReference>
<feature type="domain" description="Methionyl/Valyl/Leucyl/Isoleucyl-tRNA synthetase anticodon-binding" evidence="11">
    <location>
        <begin position="748"/>
        <end position="880"/>
    </location>
</feature>
<evidence type="ECO:0000313" key="15">
    <source>
        <dbReference type="Proteomes" id="UP000324924"/>
    </source>
</evidence>
<evidence type="ECO:0000256" key="3">
    <source>
        <dbReference type="ARBA" id="ARBA00022598"/>
    </source>
</evidence>
<dbReference type="FunFam" id="3.40.50.620:FF:000060">
    <property type="entry name" value="Leucine--tRNA ligase"/>
    <property type="match status" value="1"/>
</dbReference>
<comment type="catalytic activity">
    <reaction evidence="8">
        <text>tRNA(Leu) + L-leucine + ATP = L-leucyl-tRNA(Leu) + AMP + diphosphate</text>
        <dbReference type="Rhea" id="RHEA:11688"/>
        <dbReference type="Rhea" id="RHEA-COMP:9613"/>
        <dbReference type="Rhea" id="RHEA-COMP:9622"/>
        <dbReference type="ChEBI" id="CHEBI:30616"/>
        <dbReference type="ChEBI" id="CHEBI:33019"/>
        <dbReference type="ChEBI" id="CHEBI:57427"/>
        <dbReference type="ChEBI" id="CHEBI:78442"/>
        <dbReference type="ChEBI" id="CHEBI:78494"/>
        <dbReference type="ChEBI" id="CHEBI:456215"/>
        <dbReference type="EC" id="6.1.1.4"/>
    </reaction>
</comment>
<dbReference type="InterPro" id="IPR002302">
    <property type="entry name" value="Leu-tRNA-ligase"/>
</dbReference>
<evidence type="ECO:0000259" key="12">
    <source>
        <dbReference type="Pfam" id="PF09334"/>
    </source>
</evidence>
<dbReference type="OrthoDB" id="9810365at2"/>
<protein>
    <recommendedName>
        <fullName evidence="2">leucine--tRNA ligase</fullName>
        <ecNumber evidence="2">6.1.1.4</ecNumber>
    </recommendedName>
</protein>
<dbReference type="InterPro" id="IPR014729">
    <property type="entry name" value="Rossmann-like_a/b/a_fold"/>
</dbReference>
<feature type="region of interest" description="Disordered" evidence="10">
    <location>
        <begin position="501"/>
        <end position="520"/>
    </location>
</feature>
<keyword evidence="3 9" id="KW-0436">Ligase</keyword>
<organism evidence="14 15">
    <name type="scientific">Candidatus Nesciobacter abundans</name>
    <dbReference type="NCBI Taxonomy" id="2601668"/>
    <lineage>
        <taxon>Bacteria</taxon>
        <taxon>Pseudomonadati</taxon>
        <taxon>Pseudomonadota</taxon>
        <taxon>Alphaproteobacteria</taxon>
        <taxon>Holosporales</taxon>
        <taxon>Holosporaceae</taxon>
        <taxon>Candidatus Nesciobacter</taxon>
    </lineage>
</organism>
<keyword evidence="6 9" id="KW-0648">Protein biosynthesis</keyword>
<evidence type="ECO:0000256" key="10">
    <source>
        <dbReference type="SAM" id="MobiDB-lite"/>
    </source>
</evidence>
<evidence type="ECO:0000256" key="5">
    <source>
        <dbReference type="ARBA" id="ARBA00022840"/>
    </source>
</evidence>
<keyword evidence="4 9" id="KW-0547">Nucleotide-binding</keyword>
<evidence type="ECO:0000256" key="6">
    <source>
        <dbReference type="ARBA" id="ARBA00022917"/>
    </source>
</evidence>
<feature type="domain" description="Methionyl/Leucyl tRNA synthetase" evidence="12">
    <location>
        <begin position="39"/>
        <end position="144"/>
    </location>
</feature>
<dbReference type="GO" id="GO:0005829">
    <property type="term" value="C:cytosol"/>
    <property type="evidence" value="ECO:0007669"/>
    <property type="project" value="TreeGrafter"/>
</dbReference>
<gene>
    <name evidence="14" type="ORF">FZC36_00540</name>
</gene>
<evidence type="ECO:0000256" key="8">
    <source>
        <dbReference type="ARBA" id="ARBA00047469"/>
    </source>
</evidence>
<dbReference type="Pfam" id="PF13603">
    <property type="entry name" value="tRNA-synt_1_2"/>
    <property type="match status" value="2"/>
</dbReference>
<feature type="domain" description="Leucyl-tRNA synthetase editing" evidence="13">
    <location>
        <begin position="271"/>
        <end position="318"/>
    </location>
</feature>
<dbReference type="PANTHER" id="PTHR43740">
    <property type="entry name" value="LEUCYL-TRNA SYNTHETASE"/>
    <property type="match status" value="1"/>
</dbReference>
<evidence type="ECO:0000259" key="11">
    <source>
        <dbReference type="Pfam" id="PF08264"/>
    </source>
</evidence>
<dbReference type="GO" id="GO:0005524">
    <property type="term" value="F:ATP binding"/>
    <property type="evidence" value="ECO:0007669"/>
    <property type="project" value="UniProtKB-KW"/>
</dbReference>
<keyword evidence="15" id="KW-1185">Reference proteome</keyword>
<dbReference type="PANTHER" id="PTHR43740:SF2">
    <property type="entry name" value="LEUCINE--TRNA LIGASE, MITOCHONDRIAL"/>
    <property type="match status" value="1"/>
</dbReference>
<dbReference type="Gene3D" id="3.90.740.10">
    <property type="entry name" value="Valyl/Leucyl/Isoleucyl-tRNA synthetase, editing domain"/>
    <property type="match status" value="1"/>
</dbReference>
<evidence type="ECO:0000256" key="1">
    <source>
        <dbReference type="ARBA" id="ARBA00005594"/>
    </source>
</evidence>
<dbReference type="FunFam" id="1.10.730.10:FF:000002">
    <property type="entry name" value="Leucine--tRNA ligase"/>
    <property type="match status" value="1"/>
</dbReference>
<dbReference type="KEGG" id="nabu:FZC36_00540"/>
<dbReference type="InterPro" id="IPR025709">
    <property type="entry name" value="Leu_tRNA-synth_edit"/>
</dbReference>
<dbReference type="SUPFAM" id="SSF52374">
    <property type="entry name" value="Nucleotidylyl transferase"/>
    <property type="match status" value="1"/>
</dbReference>
<keyword evidence="7 9" id="KW-0030">Aminoacyl-tRNA synthetase</keyword>
<feature type="domain" description="Leucyl-tRNA synthetase editing" evidence="13">
    <location>
        <begin position="326"/>
        <end position="390"/>
    </location>
</feature>
<dbReference type="InterPro" id="IPR009008">
    <property type="entry name" value="Val/Leu/Ile-tRNA-synth_edit"/>
</dbReference>
<comment type="similarity">
    <text evidence="1 9">Belongs to the class-I aminoacyl-tRNA synthetase family.</text>
</comment>
<dbReference type="Gene3D" id="1.10.730.10">
    <property type="entry name" value="Isoleucyl-tRNA Synthetase, Domain 1"/>
    <property type="match status" value="2"/>
</dbReference>
<keyword evidence="5 9" id="KW-0067">ATP-binding</keyword>
<dbReference type="Gene3D" id="3.40.50.620">
    <property type="entry name" value="HUPs"/>
    <property type="match status" value="3"/>
</dbReference>
<accession>A0A5C0UGV1</accession>
<dbReference type="Proteomes" id="UP000324924">
    <property type="component" value="Chromosome"/>
</dbReference>
<evidence type="ECO:0000259" key="13">
    <source>
        <dbReference type="Pfam" id="PF13603"/>
    </source>
</evidence>
<dbReference type="InterPro" id="IPR015413">
    <property type="entry name" value="Methionyl/Leucyl_tRNA_Synth"/>
</dbReference>
<dbReference type="SUPFAM" id="SSF47323">
    <property type="entry name" value="Anticodon-binding domain of a subclass of class I aminoacyl-tRNA synthetases"/>
    <property type="match status" value="1"/>
</dbReference>
<evidence type="ECO:0000313" key="14">
    <source>
        <dbReference type="EMBL" id="QEK38927.1"/>
    </source>
</evidence>
<dbReference type="EMBL" id="CP043314">
    <property type="protein sequence ID" value="QEK38927.1"/>
    <property type="molecule type" value="Genomic_DNA"/>
</dbReference>
<name>A0A5C0UGV1_9PROT</name>
<dbReference type="Pfam" id="PF09334">
    <property type="entry name" value="tRNA-synt_1g"/>
    <property type="match status" value="1"/>
</dbReference>
<dbReference type="GO" id="GO:0004823">
    <property type="term" value="F:leucine-tRNA ligase activity"/>
    <property type="evidence" value="ECO:0007669"/>
    <property type="project" value="UniProtKB-EC"/>
</dbReference>
<dbReference type="InterPro" id="IPR009080">
    <property type="entry name" value="tRNAsynth_Ia_anticodon-bd"/>
</dbReference>